<gene>
    <name evidence="1" type="ORF">DPMN_068308</name>
</gene>
<dbReference type="PANTHER" id="PTHR16897">
    <property type="entry name" value="OS10G0105400 PROTEIN"/>
    <property type="match status" value="1"/>
</dbReference>
<proteinExistence type="predicted"/>
<accession>A0A9D3YZL7</accession>
<dbReference type="Proteomes" id="UP000828390">
    <property type="component" value="Unassembled WGS sequence"/>
</dbReference>
<evidence type="ECO:0000313" key="1">
    <source>
        <dbReference type="EMBL" id="KAH3708849.1"/>
    </source>
</evidence>
<evidence type="ECO:0000313" key="2">
    <source>
        <dbReference type="Proteomes" id="UP000828390"/>
    </source>
</evidence>
<sequence length="228" mass="25738">MTCPTDSVECYCPDIGKCEFFIYSIPLNQLVKEDKHTGNHNRNYFFAITVTNNAMLTTTEHIDVLVDESQPEEGVVIEGPIDSNDIDYTSDDSFMVHWHGFIDHESGIKLYRIGLAERCLTREELYNLVNVKVMIAYTELPYQETSVRLLANFTGKSYVTVIALNNAMEASNPVCSDITGITRDKSAPSIRNITLQHATWSESIVCHKGRPHLLQSNLRKVPLHNSTV</sequence>
<reference evidence="1" key="2">
    <citation type="submission" date="2020-11" db="EMBL/GenBank/DDBJ databases">
        <authorList>
            <person name="McCartney M.A."/>
            <person name="Auch B."/>
            <person name="Kono T."/>
            <person name="Mallez S."/>
            <person name="Becker A."/>
            <person name="Gohl D.M."/>
            <person name="Silverstein K.A.T."/>
            <person name="Koren S."/>
            <person name="Bechman K.B."/>
            <person name="Herman A."/>
            <person name="Abrahante J.E."/>
            <person name="Garbe J."/>
        </authorList>
    </citation>
    <scope>NUCLEOTIDE SEQUENCE</scope>
    <source>
        <strain evidence="1">Duluth1</strain>
        <tissue evidence="1">Whole animal</tissue>
    </source>
</reference>
<dbReference type="PANTHER" id="PTHR16897:SF2">
    <property type="entry name" value="OS03G0226600 PROTEIN"/>
    <property type="match status" value="1"/>
</dbReference>
<comment type="caution">
    <text evidence="1">The sequence shown here is derived from an EMBL/GenBank/DDBJ whole genome shotgun (WGS) entry which is preliminary data.</text>
</comment>
<dbReference type="AlphaFoldDB" id="A0A9D3YZL7"/>
<dbReference type="EMBL" id="JAIWYP010000014">
    <property type="protein sequence ID" value="KAH3708849.1"/>
    <property type="molecule type" value="Genomic_DNA"/>
</dbReference>
<keyword evidence="2" id="KW-1185">Reference proteome</keyword>
<name>A0A9D3YZL7_DREPO</name>
<reference evidence="1" key="1">
    <citation type="journal article" date="2019" name="bioRxiv">
        <title>The Genome of the Zebra Mussel, Dreissena polymorpha: A Resource for Invasive Species Research.</title>
        <authorList>
            <person name="McCartney M.A."/>
            <person name="Auch B."/>
            <person name="Kono T."/>
            <person name="Mallez S."/>
            <person name="Zhang Y."/>
            <person name="Obille A."/>
            <person name="Becker A."/>
            <person name="Abrahante J.E."/>
            <person name="Garbe J."/>
            <person name="Badalamenti J.P."/>
            <person name="Herman A."/>
            <person name="Mangelson H."/>
            <person name="Liachko I."/>
            <person name="Sullivan S."/>
            <person name="Sone E.D."/>
            <person name="Koren S."/>
            <person name="Silverstein K.A.T."/>
            <person name="Beckman K.B."/>
            <person name="Gohl D.M."/>
        </authorList>
    </citation>
    <scope>NUCLEOTIDE SEQUENCE</scope>
    <source>
        <strain evidence="1">Duluth1</strain>
        <tissue evidence="1">Whole animal</tissue>
    </source>
</reference>
<organism evidence="1 2">
    <name type="scientific">Dreissena polymorpha</name>
    <name type="common">Zebra mussel</name>
    <name type="synonym">Mytilus polymorpha</name>
    <dbReference type="NCBI Taxonomy" id="45954"/>
    <lineage>
        <taxon>Eukaryota</taxon>
        <taxon>Metazoa</taxon>
        <taxon>Spiralia</taxon>
        <taxon>Lophotrochozoa</taxon>
        <taxon>Mollusca</taxon>
        <taxon>Bivalvia</taxon>
        <taxon>Autobranchia</taxon>
        <taxon>Heteroconchia</taxon>
        <taxon>Euheterodonta</taxon>
        <taxon>Imparidentia</taxon>
        <taxon>Neoheterodontei</taxon>
        <taxon>Myida</taxon>
        <taxon>Dreissenoidea</taxon>
        <taxon>Dreissenidae</taxon>
        <taxon>Dreissena</taxon>
    </lineage>
</organism>
<protein>
    <submittedName>
        <fullName evidence="1">Uncharacterized protein</fullName>
    </submittedName>
</protein>